<evidence type="ECO:0000313" key="8">
    <source>
        <dbReference type="EMBL" id="OGE80289.1"/>
    </source>
</evidence>
<feature type="transmembrane region" description="Helical" evidence="7">
    <location>
        <begin position="111"/>
        <end position="129"/>
    </location>
</feature>
<feature type="transmembrane region" description="Helical" evidence="7">
    <location>
        <begin position="223"/>
        <end position="242"/>
    </location>
</feature>
<dbReference type="EMBL" id="MFEJ01000016">
    <property type="protein sequence ID" value="OGE80289.1"/>
    <property type="molecule type" value="Genomic_DNA"/>
</dbReference>
<evidence type="ECO:0000256" key="5">
    <source>
        <dbReference type="ARBA" id="ARBA00022989"/>
    </source>
</evidence>
<dbReference type="PANTHER" id="PTHR22926:SF3">
    <property type="entry name" value="UNDECAPRENYL-PHOSPHATE ALPHA-N-ACETYLGLUCOSAMINYL 1-PHOSPHATE TRANSFERASE"/>
    <property type="match status" value="1"/>
</dbReference>
<feature type="transmembrane region" description="Helical" evidence="7">
    <location>
        <begin position="197"/>
        <end position="216"/>
    </location>
</feature>
<dbReference type="InterPro" id="IPR000715">
    <property type="entry name" value="Glycosyl_transferase_4"/>
</dbReference>
<feature type="transmembrane region" description="Helical" evidence="7">
    <location>
        <begin position="298"/>
        <end position="316"/>
    </location>
</feature>
<keyword evidence="4 7" id="KW-0812">Transmembrane</keyword>
<evidence type="ECO:0000256" key="6">
    <source>
        <dbReference type="ARBA" id="ARBA00023136"/>
    </source>
</evidence>
<evidence type="ECO:0000256" key="4">
    <source>
        <dbReference type="ARBA" id="ARBA00022692"/>
    </source>
</evidence>
<keyword evidence="6 7" id="KW-0472">Membrane</keyword>
<comment type="subcellular location">
    <subcellularLocation>
        <location evidence="1">Cell membrane</location>
        <topology evidence="1">Multi-pass membrane protein</topology>
    </subcellularLocation>
</comment>
<evidence type="ECO:0008006" key="10">
    <source>
        <dbReference type="Google" id="ProtNLM"/>
    </source>
</evidence>
<feature type="transmembrane region" description="Helical" evidence="7">
    <location>
        <begin position="49"/>
        <end position="74"/>
    </location>
</feature>
<keyword evidence="2" id="KW-1003">Cell membrane</keyword>
<keyword evidence="3" id="KW-0808">Transferase</keyword>
<dbReference type="GO" id="GO:0005886">
    <property type="term" value="C:plasma membrane"/>
    <property type="evidence" value="ECO:0007669"/>
    <property type="project" value="UniProtKB-SubCell"/>
</dbReference>
<sequence length="351" mass="38274">MQTIYIISFVAAFVVSWLCSLWVIRMASRAKILDVPDMERKFHQQATPTLGGLAVFLSFFLVTLAVGILGGHLLDGNIPFRVLLAIWVGGVVLMVGGYLDDRYQLPPYFSIIFPVVSSLLIVVSGVKAVSVHNPFTNNVIVLDQLSFLSGLVVFVWTMTLTYATKLLDGMDGLVTGIAAIGALVLFGISLTPQVMQQQTAILAITLAGSLLGFLVLNFYPAKIFLGEGGSTFAGFMLAILAVVSGGKIATALLVMGIPLLDMTWVIIQRLQSGRSPFSADRRHLHYKLLEIGFSEPKTVLFLYVLTAAFGLSALFLQSRGKLIALVILFAVMLVIIATMFSLYKKKRNKYE</sequence>
<evidence type="ECO:0000256" key="1">
    <source>
        <dbReference type="ARBA" id="ARBA00004651"/>
    </source>
</evidence>
<dbReference type="GO" id="GO:0009103">
    <property type="term" value="P:lipopolysaccharide biosynthetic process"/>
    <property type="evidence" value="ECO:0007669"/>
    <property type="project" value="TreeGrafter"/>
</dbReference>
<evidence type="ECO:0000256" key="3">
    <source>
        <dbReference type="ARBA" id="ARBA00022679"/>
    </source>
</evidence>
<name>A0A1F5NRJ2_9BACT</name>
<feature type="transmembrane region" description="Helical" evidence="7">
    <location>
        <begin position="322"/>
        <end position="343"/>
    </location>
</feature>
<evidence type="ECO:0000256" key="7">
    <source>
        <dbReference type="SAM" id="Phobius"/>
    </source>
</evidence>
<protein>
    <recommendedName>
        <fullName evidence="10">Undecaprenyl-phosphate alpha-N-acetylglucosaminyl 1-phosphate transferase</fullName>
    </recommendedName>
</protein>
<evidence type="ECO:0000313" key="9">
    <source>
        <dbReference type="Proteomes" id="UP000176233"/>
    </source>
</evidence>
<keyword evidence="5 7" id="KW-1133">Transmembrane helix</keyword>
<reference evidence="8 9" key="1">
    <citation type="journal article" date="2016" name="Nat. Commun.">
        <title>Thousands of microbial genomes shed light on interconnected biogeochemical processes in an aquifer system.</title>
        <authorList>
            <person name="Anantharaman K."/>
            <person name="Brown C.T."/>
            <person name="Hug L.A."/>
            <person name="Sharon I."/>
            <person name="Castelle C.J."/>
            <person name="Probst A.J."/>
            <person name="Thomas B.C."/>
            <person name="Singh A."/>
            <person name="Wilkins M.J."/>
            <person name="Karaoz U."/>
            <person name="Brodie E.L."/>
            <person name="Williams K.H."/>
            <person name="Hubbard S.S."/>
            <person name="Banfield J.F."/>
        </authorList>
    </citation>
    <scope>NUCLEOTIDE SEQUENCE [LARGE SCALE GENOMIC DNA]</scope>
</reference>
<dbReference type="GO" id="GO:0044038">
    <property type="term" value="P:cell wall macromolecule biosynthetic process"/>
    <property type="evidence" value="ECO:0007669"/>
    <property type="project" value="TreeGrafter"/>
</dbReference>
<feature type="transmembrane region" description="Helical" evidence="7">
    <location>
        <begin position="141"/>
        <end position="160"/>
    </location>
</feature>
<dbReference type="GO" id="GO:0016780">
    <property type="term" value="F:phosphotransferase activity, for other substituted phosphate groups"/>
    <property type="evidence" value="ECO:0007669"/>
    <property type="project" value="InterPro"/>
</dbReference>
<feature type="transmembrane region" description="Helical" evidence="7">
    <location>
        <begin position="6"/>
        <end position="28"/>
    </location>
</feature>
<dbReference type="PANTHER" id="PTHR22926">
    <property type="entry name" value="PHOSPHO-N-ACETYLMURAMOYL-PENTAPEPTIDE-TRANSFERASE"/>
    <property type="match status" value="1"/>
</dbReference>
<dbReference type="GO" id="GO:0071555">
    <property type="term" value="P:cell wall organization"/>
    <property type="evidence" value="ECO:0007669"/>
    <property type="project" value="TreeGrafter"/>
</dbReference>
<gene>
    <name evidence="8" type="ORF">A2660_01135</name>
</gene>
<dbReference type="CDD" id="cd06853">
    <property type="entry name" value="GT_WecA_like"/>
    <property type="match status" value="1"/>
</dbReference>
<organism evidence="8 9">
    <name type="scientific">Candidatus Doudnabacteria bacterium RIFCSPHIGHO2_01_FULL_45_18</name>
    <dbReference type="NCBI Taxonomy" id="1817823"/>
    <lineage>
        <taxon>Bacteria</taxon>
        <taxon>Candidatus Doudnaibacteriota</taxon>
    </lineage>
</organism>
<dbReference type="AlphaFoldDB" id="A0A1F5NRJ2"/>
<accession>A0A1F5NRJ2</accession>
<feature type="transmembrane region" description="Helical" evidence="7">
    <location>
        <begin position="80"/>
        <end position="99"/>
    </location>
</feature>
<dbReference type="Proteomes" id="UP000176233">
    <property type="component" value="Unassembled WGS sequence"/>
</dbReference>
<feature type="transmembrane region" description="Helical" evidence="7">
    <location>
        <begin position="172"/>
        <end position="191"/>
    </location>
</feature>
<comment type="caution">
    <text evidence="8">The sequence shown here is derived from an EMBL/GenBank/DDBJ whole genome shotgun (WGS) entry which is preliminary data.</text>
</comment>
<proteinExistence type="predicted"/>
<dbReference type="Pfam" id="PF00953">
    <property type="entry name" value="Glycos_transf_4"/>
    <property type="match status" value="1"/>
</dbReference>
<evidence type="ECO:0000256" key="2">
    <source>
        <dbReference type="ARBA" id="ARBA00022475"/>
    </source>
</evidence>